<dbReference type="AlphaFoldDB" id="A0A8F2FA42"/>
<sequence length="467" mass="53836">MSNMTTTTTATAKANNTLIEILIYNDNETIPPPITTTTTTMNSINSNVANKFLLNLTKSLFNNGVQNQNESTTIKNNLFLCTYSLKLLLSILIIGSDGNTRDELSKLLYSISNDNNRQIDKFIQEILSQKHGQFLSRYKDVIQYSLSMYYRNDLRLCKNFMKNVSEKFRAQIMHLDLFDSKQLKKAIDMINNDICKQTDGRIKHIVNDLDPNVLLLLIDTIHFKDIWQKQFDTAKTSMEHFFIDDHKTIDTMMMHQTGIFDYCHYDQLSLSAILLPYNSNNHHLSMLILLPSSDHDNDKLTPIQKLLNEINDHHLSEIMKELRSMAPQKIELTLPRFKIESSHEHLIEHLKQLGLRQIFDQCNSNLMPMLESSDIFKTTNTQQEQCSNICVQNPKLFVSKIIQKAMIEVNEQGTEACAVTKVSIRSKRSAEFVEEMNCNRPFMFMIVDESDQPFEVLFTGVLMNPAA</sequence>
<dbReference type="PANTHER" id="PTHR11461:SF211">
    <property type="entry name" value="GH10112P-RELATED"/>
    <property type="match status" value="1"/>
</dbReference>
<evidence type="ECO:0000259" key="6">
    <source>
        <dbReference type="SMART" id="SM00093"/>
    </source>
</evidence>
<dbReference type="EMBL" id="MW436474">
    <property type="protein sequence ID" value="QWT72213.1"/>
    <property type="molecule type" value="mRNA"/>
</dbReference>
<dbReference type="GO" id="GO:0005615">
    <property type="term" value="C:extracellular space"/>
    <property type="evidence" value="ECO:0007669"/>
    <property type="project" value="InterPro"/>
</dbReference>
<dbReference type="InterPro" id="IPR023796">
    <property type="entry name" value="Serpin_dom"/>
</dbReference>
<evidence type="ECO:0000256" key="2">
    <source>
        <dbReference type="ARBA" id="ARBA00022690"/>
    </source>
</evidence>
<dbReference type="Pfam" id="PF00079">
    <property type="entry name" value="Serpin"/>
    <property type="match status" value="1"/>
</dbReference>
<dbReference type="SMART" id="SM00093">
    <property type="entry name" value="SERPIN"/>
    <property type="match status" value="1"/>
</dbReference>
<organism evidence="7">
    <name type="scientific">Psoroptes ovis</name>
    <name type="common">Sheep scab mite</name>
    <dbReference type="NCBI Taxonomy" id="83912"/>
    <lineage>
        <taxon>Eukaryota</taxon>
        <taxon>Metazoa</taxon>
        <taxon>Ecdysozoa</taxon>
        <taxon>Arthropoda</taxon>
        <taxon>Chelicerata</taxon>
        <taxon>Arachnida</taxon>
        <taxon>Acari</taxon>
        <taxon>Acariformes</taxon>
        <taxon>Sarcoptiformes</taxon>
        <taxon>Astigmata</taxon>
        <taxon>Psoroptidia</taxon>
        <taxon>Sarcoptoidea</taxon>
        <taxon>Psoroptidae</taxon>
        <taxon>Psoroptes</taxon>
    </lineage>
</organism>
<dbReference type="CDD" id="cd00172">
    <property type="entry name" value="serpin"/>
    <property type="match status" value="1"/>
</dbReference>
<comment type="similarity">
    <text evidence="1 5">Belongs to the serpin family.</text>
</comment>
<dbReference type="InterPro" id="IPR042185">
    <property type="entry name" value="Serpin_sf_2"/>
</dbReference>
<dbReference type="PANTHER" id="PTHR11461">
    <property type="entry name" value="SERINE PROTEASE INHIBITOR, SERPIN"/>
    <property type="match status" value="1"/>
</dbReference>
<keyword evidence="4" id="KW-0325">Glycoprotein</keyword>
<dbReference type="Gene3D" id="2.30.39.10">
    <property type="entry name" value="Alpha-1-antitrypsin, domain 1"/>
    <property type="match status" value="1"/>
</dbReference>
<reference evidence="7" key="1">
    <citation type="journal article" date="2021" name="Int. J. Biol. Macromol.">
        <title>Molecular characterization of four novel serpins in Psoroptes ovis var. cuniculi and their implications in the host-parasite interaction.</title>
        <authorList>
            <person name="Zhang C."/>
            <person name="Gu X."/>
            <person name="Chen Y."/>
            <person name="Zhang R."/>
            <person name="Zhou Y."/>
            <person name="Huang C."/>
            <person name="Wang C."/>
            <person name="Xiong L."/>
            <person name="Xie Y."/>
            <person name="Yang G."/>
            <person name="He R."/>
            <person name="Zhou X."/>
            <person name="Yang D."/>
            <person name="Jing B."/>
            <person name="Peng X."/>
            <person name="He Z."/>
        </authorList>
    </citation>
    <scope>NUCLEOTIDE SEQUENCE</scope>
</reference>
<evidence type="ECO:0000313" key="7">
    <source>
        <dbReference type="EMBL" id="QWT72213.1"/>
    </source>
</evidence>
<gene>
    <name evidence="7" type="primary">SP5</name>
</gene>
<name>A0A8F2FA42_PSOOV</name>
<proteinExistence type="evidence at transcript level"/>
<dbReference type="Gene3D" id="3.30.497.10">
    <property type="entry name" value="Antithrombin, subunit I, domain 2"/>
    <property type="match status" value="1"/>
</dbReference>
<accession>A0A8F2FA42</accession>
<evidence type="ECO:0000256" key="4">
    <source>
        <dbReference type="ARBA" id="ARBA00023180"/>
    </source>
</evidence>
<evidence type="ECO:0000256" key="5">
    <source>
        <dbReference type="RuleBase" id="RU000411"/>
    </source>
</evidence>
<keyword evidence="3" id="KW-0722">Serine protease inhibitor</keyword>
<protein>
    <submittedName>
        <fullName evidence="7">Serpin 5</fullName>
    </submittedName>
</protein>
<dbReference type="InterPro" id="IPR023795">
    <property type="entry name" value="Serpin_CS"/>
</dbReference>
<evidence type="ECO:0000256" key="1">
    <source>
        <dbReference type="ARBA" id="ARBA00009500"/>
    </source>
</evidence>
<keyword evidence="2" id="KW-0646">Protease inhibitor</keyword>
<feature type="domain" description="Serpin" evidence="6">
    <location>
        <begin position="58"/>
        <end position="465"/>
    </location>
</feature>
<dbReference type="PROSITE" id="PS00284">
    <property type="entry name" value="SERPIN"/>
    <property type="match status" value="1"/>
</dbReference>
<dbReference type="InterPro" id="IPR000215">
    <property type="entry name" value="Serpin_fam"/>
</dbReference>
<dbReference type="InterPro" id="IPR036186">
    <property type="entry name" value="Serpin_sf"/>
</dbReference>
<dbReference type="SUPFAM" id="SSF56574">
    <property type="entry name" value="Serpins"/>
    <property type="match status" value="1"/>
</dbReference>
<dbReference type="InterPro" id="IPR042178">
    <property type="entry name" value="Serpin_sf_1"/>
</dbReference>
<dbReference type="GO" id="GO:0004867">
    <property type="term" value="F:serine-type endopeptidase inhibitor activity"/>
    <property type="evidence" value="ECO:0007669"/>
    <property type="project" value="UniProtKB-KW"/>
</dbReference>
<evidence type="ECO:0000256" key="3">
    <source>
        <dbReference type="ARBA" id="ARBA00022900"/>
    </source>
</evidence>